<feature type="signal peptide" evidence="1">
    <location>
        <begin position="1"/>
        <end position="27"/>
    </location>
</feature>
<keyword evidence="1" id="KW-0732">Signal</keyword>
<name>A0A4Q9VM00_9HYPH</name>
<dbReference type="AlphaFoldDB" id="A0A4Q9VM00"/>
<gene>
    <name evidence="2" type="ORF">EYW49_13380</name>
</gene>
<comment type="caution">
    <text evidence="2">The sequence shown here is derived from an EMBL/GenBank/DDBJ whole genome shotgun (WGS) entry which is preliminary data.</text>
</comment>
<proteinExistence type="predicted"/>
<evidence type="ECO:0000313" key="2">
    <source>
        <dbReference type="EMBL" id="TBW36586.1"/>
    </source>
</evidence>
<evidence type="ECO:0000256" key="1">
    <source>
        <dbReference type="SAM" id="SignalP"/>
    </source>
</evidence>
<dbReference type="RefSeq" id="WP_131310093.1">
    <property type="nucleotide sequence ID" value="NZ_SJFN01000019.1"/>
</dbReference>
<accession>A0A4Q9VM00</accession>
<sequence>MFKNNPIRTAVVMALIGVSTSGSLAFAQNPTQFPIPQHRPPAAVRVYGEPVVVPSPTQITPAFAPAMRGDQRPTRCRGLACPGYIILGI</sequence>
<organism evidence="2 3">
    <name type="scientific">Siculibacillus lacustris</name>
    <dbReference type="NCBI Taxonomy" id="1549641"/>
    <lineage>
        <taxon>Bacteria</taxon>
        <taxon>Pseudomonadati</taxon>
        <taxon>Pseudomonadota</taxon>
        <taxon>Alphaproteobacteria</taxon>
        <taxon>Hyphomicrobiales</taxon>
        <taxon>Ancalomicrobiaceae</taxon>
        <taxon>Siculibacillus</taxon>
    </lineage>
</organism>
<reference evidence="2 3" key="1">
    <citation type="submission" date="2019-02" db="EMBL/GenBank/DDBJ databases">
        <title>Siculibacillus lacustris gen. nov., sp. nov., a new rosette-forming bacterium isolated from a freshwater crater lake (Lake St. Ana, Romania).</title>
        <authorList>
            <person name="Felfoldi T."/>
            <person name="Marton Z."/>
            <person name="Szabo A."/>
            <person name="Mentes A."/>
            <person name="Boka K."/>
            <person name="Marialigeti K."/>
            <person name="Mathe I."/>
            <person name="Koncz M."/>
            <person name="Schumann P."/>
            <person name="Toth E."/>
        </authorList>
    </citation>
    <scope>NUCLEOTIDE SEQUENCE [LARGE SCALE GENOMIC DNA]</scope>
    <source>
        <strain evidence="2 3">SA-279</strain>
    </source>
</reference>
<keyword evidence="3" id="KW-1185">Reference proteome</keyword>
<evidence type="ECO:0000313" key="3">
    <source>
        <dbReference type="Proteomes" id="UP000292781"/>
    </source>
</evidence>
<protein>
    <submittedName>
        <fullName evidence="2">Uncharacterized protein</fullName>
    </submittedName>
</protein>
<dbReference type="EMBL" id="SJFN01000019">
    <property type="protein sequence ID" value="TBW36586.1"/>
    <property type="molecule type" value="Genomic_DNA"/>
</dbReference>
<feature type="chain" id="PRO_5020408435" evidence="1">
    <location>
        <begin position="28"/>
        <end position="89"/>
    </location>
</feature>
<dbReference type="Proteomes" id="UP000292781">
    <property type="component" value="Unassembled WGS sequence"/>
</dbReference>